<evidence type="ECO:0008006" key="3">
    <source>
        <dbReference type="Google" id="ProtNLM"/>
    </source>
</evidence>
<dbReference type="Proteomes" id="UP000253083">
    <property type="component" value="Unassembled WGS sequence"/>
</dbReference>
<dbReference type="RefSeq" id="WP_113954469.1">
    <property type="nucleotide sequence ID" value="NZ_QNRT01000002.1"/>
</dbReference>
<dbReference type="OrthoDB" id="7060209at2"/>
<evidence type="ECO:0000313" key="2">
    <source>
        <dbReference type="Proteomes" id="UP000253083"/>
    </source>
</evidence>
<name>A0A395JQH0_9GAMM</name>
<protein>
    <recommendedName>
        <fullName evidence="3">SIR2-like protein</fullName>
    </recommendedName>
</protein>
<dbReference type="InParanoid" id="A0A395JQH0"/>
<gene>
    <name evidence="1" type="ORF">DFR28_1021157</name>
</gene>
<reference evidence="1 2" key="1">
    <citation type="submission" date="2018-06" db="EMBL/GenBank/DDBJ databases">
        <title>Genomic Encyclopedia of Type Strains, Phase IV (KMG-IV): sequencing the most valuable type-strain genomes for metagenomic binning, comparative biology and taxonomic classification.</title>
        <authorList>
            <person name="Goeker M."/>
        </authorList>
    </citation>
    <scope>NUCLEOTIDE SEQUENCE [LARGE SCALE GENOMIC DNA]</scope>
    <source>
        <strain evidence="1 2">DSM 24032</strain>
    </source>
</reference>
<proteinExistence type="predicted"/>
<keyword evidence="2" id="KW-1185">Reference proteome</keyword>
<dbReference type="EMBL" id="QNRT01000002">
    <property type="protein sequence ID" value="RBP51724.1"/>
    <property type="molecule type" value="Genomic_DNA"/>
</dbReference>
<dbReference type="AlphaFoldDB" id="A0A395JQH0"/>
<accession>A0A395JQH0</accession>
<organism evidence="1 2">
    <name type="scientific">Arenicella xantha</name>
    <dbReference type="NCBI Taxonomy" id="644221"/>
    <lineage>
        <taxon>Bacteria</taxon>
        <taxon>Pseudomonadati</taxon>
        <taxon>Pseudomonadota</taxon>
        <taxon>Gammaproteobacteria</taxon>
        <taxon>Arenicellales</taxon>
        <taxon>Arenicellaceae</taxon>
        <taxon>Arenicella</taxon>
    </lineage>
</organism>
<sequence>MSGKTVFVVGAGASSEVGLPLGFDLKTLITHKLKLDRDGNAQGTTDENLRAIFNRIANKTNDKNHIFGEFQKKANQMARGLPLARSIDNYLHDHSSDPQIVQIGKLAIVSSILEAERKSDLWIDPDRRPADSTQWIGRKRYENSWYPALFQLMTDKCKASDLKERFKKYSFIIFNYDRCIEHFLERALKVYYPVLDDDDIFEIMSNLNLEHPYGRLGTLGWQVKGKGGPDVEFGGQPGSEDKYIELSENILTFTEAEKLVEGTVNSIQSQVQQCERLVFLGFGFIPLNLDLIAPFNQQYTRRGSFKCIATVKGISEPNRDQYVKVLANRLNTVEGNILTESCSCAELISGYSSYLEDVN</sequence>
<comment type="caution">
    <text evidence="1">The sequence shown here is derived from an EMBL/GenBank/DDBJ whole genome shotgun (WGS) entry which is preliminary data.</text>
</comment>
<evidence type="ECO:0000313" key="1">
    <source>
        <dbReference type="EMBL" id="RBP51724.1"/>
    </source>
</evidence>